<dbReference type="PANTHER" id="PTHR24148:SF64">
    <property type="entry name" value="HETEROKARYON INCOMPATIBILITY DOMAIN-CONTAINING PROTEIN"/>
    <property type="match status" value="1"/>
</dbReference>
<dbReference type="InterPro" id="IPR052895">
    <property type="entry name" value="HetReg/Transcr_Mod"/>
</dbReference>
<protein>
    <recommendedName>
        <fullName evidence="1">Heterokaryon incompatibility domain-containing protein</fullName>
    </recommendedName>
</protein>
<dbReference type="AlphaFoldDB" id="A0A9N9USF7"/>
<dbReference type="OrthoDB" id="3477286at2759"/>
<dbReference type="InterPro" id="IPR010730">
    <property type="entry name" value="HET"/>
</dbReference>
<dbReference type="Proteomes" id="UP000754883">
    <property type="component" value="Unassembled WGS sequence"/>
</dbReference>
<accession>A0A9N9USF7</accession>
<dbReference type="PANTHER" id="PTHR24148">
    <property type="entry name" value="ANKYRIN REPEAT DOMAIN-CONTAINING PROTEIN 39 HOMOLOG-RELATED"/>
    <property type="match status" value="1"/>
</dbReference>
<feature type="domain" description="Heterokaryon incompatibility" evidence="1">
    <location>
        <begin position="44"/>
        <end position="200"/>
    </location>
</feature>
<dbReference type="EMBL" id="CABFNO020001547">
    <property type="protein sequence ID" value="CAG9998511.1"/>
    <property type="molecule type" value="Genomic_DNA"/>
</dbReference>
<comment type="caution">
    <text evidence="2">The sequence shown here is derived from an EMBL/GenBank/DDBJ whole genome shotgun (WGS) entry which is preliminary data.</text>
</comment>
<sequence length="560" mass="64336">MAITYTTLNSDVSEIRLLRIEPGEQGDSLICSVSVVSLDNKPKYEALSYVWGDASLTVDITVDGNLHPVTRNLNSALQSLRSPLSPRVIWADAICINQVDILEKNSQIPLMGRIYTEAAEVIGCPGIDGTPELEFFAEWAEVYNSNTPKCFSLKWAMKHGLSWLTPRRYMKYQLFNLRLLKAEYAFWWTEYFQRMWTVQELALAKNPPVFVIGQKSFRFRTSKWIGQYSRPQKYRPIVSGAGIYKFFNSELRNKLEEELLEFSNTYDPASNSARLVAARYGFQNPGLGLPTLLQSTSHRKCFNPRDRIFALYSLAPGLEAAYPADYRKPPEQVLMDTICYLLEHYPEHLEFLVLSWPLRNTRLEDSDSYPSWLPDLTRHQPAGFYPWGYTRAQETRVPPSIDGYKNQTVEVSGIHKQLNYACLGHDFVGSIFDPYELYNELSEEDPTADVQHEDVWSVLDTFPLYKNKSASLTNKKAFMASSGLFGICSEEMQDGDHLMVSPWLPIPALTRKRDDFRDENGRKFAKLVDFTCTSRLSQDDPQEEILRLVKQKKLKRIRIG</sequence>
<evidence type="ECO:0000313" key="3">
    <source>
        <dbReference type="Proteomes" id="UP000754883"/>
    </source>
</evidence>
<dbReference type="Pfam" id="PF06985">
    <property type="entry name" value="HET"/>
    <property type="match status" value="1"/>
</dbReference>
<organism evidence="2 3">
    <name type="scientific">Clonostachys byssicola</name>
    <dbReference type="NCBI Taxonomy" id="160290"/>
    <lineage>
        <taxon>Eukaryota</taxon>
        <taxon>Fungi</taxon>
        <taxon>Dikarya</taxon>
        <taxon>Ascomycota</taxon>
        <taxon>Pezizomycotina</taxon>
        <taxon>Sordariomycetes</taxon>
        <taxon>Hypocreomycetidae</taxon>
        <taxon>Hypocreales</taxon>
        <taxon>Bionectriaceae</taxon>
        <taxon>Clonostachys</taxon>
    </lineage>
</organism>
<reference evidence="2 3" key="2">
    <citation type="submission" date="2021-10" db="EMBL/GenBank/DDBJ databases">
        <authorList>
            <person name="Piombo E."/>
        </authorList>
    </citation>
    <scope>NUCLEOTIDE SEQUENCE [LARGE SCALE GENOMIC DNA]</scope>
</reference>
<keyword evidence="3" id="KW-1185">Reference proteome</keyword>
<evidence type="ECO:0000259" key="1">
    <source>
        <dbReference type="Pfam" id="PF06985"/>
    </source>
</evidence>
<reference evidence="3" key="1">
    <citation type="submission" date="2019-06" db="EMBL/GenBank/DDBJ databases">
        <authorList>
            <person name="Broberg M."/>
        </authorList>
    </citation>
    <scope>NUCLEOTIDE SEQUENCE [LARGE SCALE GENOMIC DNA]</scope>
</reference>
<gene>
    <name evidence="2" type="ORF">CBYS24578_00015231</name>
</gene>
<evidence type="ECO:0000313" key="2">
    <source>
        <dbReference type="EMBL" id="CAG9998511.1"/>
    </source>
</evidence>
<proteinExistence type="predicted"/>
<name>A0A9N9USF7_9HYPO</name>